<dbReference type="PATRIC" id="fig|1566026.4.peg.2218"/>
<keyword evidence="2" id="KW-1185">Reference proteome</keyword>
<accession>A0A0L8AG62</accession>
<dbReference type="AlphaFoldDB" id="A0A0L8AG62"/>
<organism evidence="1 2">
    <name type="scientific">Roseivirga seohaensis subsp. aquiponti</name>
    <dbReference type="NCBI Taxonomy" id="1566026"/>
    <lineage>
        <taxon>Bacteria</taxon>
        <taxon>Pseudomonadati</taxon>
        <taxon>Bacteroidota</taxon>
        <taxon>Cytophagia</taxon>
        <taxon>Cytophagales</taxon>
        <taxon>Roseivirgaceae</taxon>
        <taxon>Roseivirga</taxon>
    </lineage>
</organism>
<reference evidence="2" key="1">
    <citation type="submission" date="2014-11" db="EMBL/GenBank/DDBJ databases">
        <title>Genome sequencing of Roseivirga sp. D-25.</title>
        <authorList>
            <person name="Selvaratnam C."/>
            <person name="Thevarajoo S."/>
            <person name="Goh K.M."/>
            <person name="Eee R."/>
            <person name="Chan K.-G."/>
            <person name="Chong C.S."/>
        </authorList>
    </citation>
    <scope>NUCLEOTIDE SEQUENCE [LARGE SCALE GENOMIC DNA]</scope>
    <source>
        <strain evidence="2">D-25</strain>
    </source>
</reference>
<gene>
    <name evidence="1" type="ORF">OB69_17875</name>
</gene>
<proteinExistence type="predicted"/>
<dbReference type="OrthoDB" id="1419910at2"/>
<dbReference type="Proteomes" id="UP000036908">
    <property type="component" value="Unassembled WGS sequence"/>
</dbReference>
<comment type="caution">
    <text evidence="1">The sequence shown here is derived from an EMBL/GenBank/DDBJ whole genome shotgun (WGS) entry which is preliminary data.</text>
</comment>
<evidence type="ECO:0000313" key="2">
    <source>
        <dbReference type="Proteomes" id="UP000036908"/>
    </source>
</evidence>
<sequence>MKIERKSKNSKLITKLAMACLLMFVVFEGYGQKISTSPTRLNFKVSPGGSGRGRITVSNNSEETQTFQVDFGDFDATRAGKSQFLQKGELPRSCAEWLSADPAFFELAPGEQQEVMLALDVPQDSTALMARWAVAYIRIANERQAQQKDSDGLIVNLNQSYRFGVYVFQTPPSVTFSKGEVIDFTHKGEELVLRLKNTGETFLKCNSYAEVTNLGNGETRRLESKNFTVLPASNRDVHFQIPKDFPPGRYSVLGVLDYGNRDEVAAAEIEITIPEKGK</sequence>
<name>A0A0L8AG62_9BACT</name>
<evidence type="ECO:0008006" key="3">
    <source>
        <dbReference type="Google" id="ProtNLM"/>
    </source>
</evidence>
<dbReference type="RefSeq" id="WP_053225117.1">
    <property type="nucleotide sequence ID" value="NZ_JSVA01000035.1"/>
</dbReference>
<protein>
    <recommendedName>
        <fullName evidence="3">P pilus assembly protein, chaperone PapD</fullName>
    </recommendedName>
</protein>
<evidence type="ECO:0000313" key="1">
    <source>
        <dbReference type="EMBL" id="KOF01378.1"/>
    </source>
</evidence>
<dbReference type="EMBL" id="JSVA01000035">
    <property type="protein sequence ID" value="KOF01378.1"/>
    <property type="molecule type" value="Genomic_DNA"/>
</dbReference>